<keyword evidence="2" id="KW-1185">Reference proteome</keyword>
<comment type="caution">
    <text evidence="1">The sequence shown here is derived from an EMBL/GenBank/DDBJ whole genome shotgun (WGS) entry which is preliminary data.</text>
</comment>
<gene>
    <name evidence="1" type="ORF">Clacol_000882</name>
</gene>
<evidence type="ECO:0000313" key="2">
    <source>
        <dbReference type="Proteomes" id="UP001050691"/>
    </source>
</evidence>
<dbReference type="AlphaFoldDB" id="A0AAV4ZZU4"/>
<protein>
    <recommendedName>
        <fullName evidence="3">Protein kinase domain-containing protein</fullName>
    </recommendedName>
</protein>
<reference evidence="1" key="1">
    <citation type="submission" date="2021-10" db="EMBL/GenBank/DDBJ databases">
        <title>De novo Genome Assembly of Clathrus columnatus (Basidiomycota, Fungi) Using Illumina and Nanopore Sequence Data.</title>
        <authorList>
            <person name="Ogiso-Tanaka E."/>
            <person name="Itagaki H."/>
            <person name="Hosoya T."/>
            <person name="Hosaka K."/>
        </authorList>
    </citation>
    <scope>NUCLEOTIDE SEQUENCE</scope>
    <source>
        <strain evidence="1">MO-923</strain>
    </source>
</reference>
<proteinExistence type="predicted"/>
<organism evidence="1 2">
    <name type="scientific">Clathrus columnatus</name>
    <dbReference type="NCBI Taxonomy" id="1419009"/>
    <lineage>
        <taxon>Eukaryota</taxon>
        <taxon>Fungi</taxon>
        <taxon>Dikarya</taxon>
        <taxon>Basidiomycota</taxon>
        <taxon>Agaricomycotina</taxon>
        <taxon>Agaricomycetes</taxon>
        <taxon>Phallomycetidae</taxon>
        <taxon>Phallales</taxon>
        <taxon>Clathraceae</taxon>
        <taxon>Clathrus</taxon>
    </lineage>
</organism>
<dbReference type="EMBL" id="BPWL01000001">
    <property type="protein sequence ID" value="GJJ06687.1"/>
    <property type="molecule type" value="Genomic_DNA"/>
</dbReference>
<name>A0AAV4ZZU4_9AGAM</name>
<evidence type="ECO:0008006" key="3">
    <source>
        <dbReference type="Google" id="ProtNLM"/>
    </source>
</evidence>
<accession>A0AAV4ZZU4</accession>
<dbReference type="Proteomes" id="UP001050691">
    <property type="component" value="Unassembled WGS sequence"/>
</dbReference>
<sequence>MAGYSPHCFGSGKDNLSLSSFPNPDMETYQNAEDLLDVNEKISLPVEYALSKAMDYNPSVTSIIVTNFTQIIIFSISAKNRSEVIYDRISTDKPSLALRVLSAAYVYSVTPYYSVILVPPPDIELDETLILPEGPPKDPAKPLLCDEKLFATHKRHSDFDLPTLMRDRDSAQQFFRWKEYVQQNFSKVVARPQDTLTGATNNIGNILFSKDSRPIYPYDPSEIPSDTAEHLKSIQRESPLVSYGIADLFTKSKTFTIEIQNVIAEGSERGFCTVYKCQLTSIGNEPVSRLTSSPLCLKLLDDRFQVLEKPDAEDDEERYENVHRWFDRFIVAEMYALNEYFAYDKLRPVQGSVVPWFYGVHQFTLPNGMILYGLLMEYIDGRGLTPDLIRTMNIDRQIKLIKNCRHASRVLDVADIAQRDWHRGQLFIHKILETDIDHAVLIDFAITTQTWFLDEPNRLNNFFHVLRILSSAYEGSPGGMDWKFA</sequence>
<evidence type="ECO:0000313" key="1">
    <source>
        <dbReference type="EMBL" id="GJJ06687.1"/>
    </source>
</evidence>